<feature type="region of interest" description="Disordered" evidence="1">
    <location>
        <begin position="25"/>
        <end position="73"/>
    </location>
</feature>
<name>A0A7W3LUI5_ACTNM</name>
<organism evidence="2 3">
    <name type="scientific">Actinomadura namibiensis</name>
    <dbReference type="NCBI Taxonomy" id="182080"/>
    <lineage>
        <taxon>Bacteria</taxon>
        <taxon>Bacillati</taxon>
        <taxon>Actinomycetota</taxon>
        <taxon>Actinomycetes</taxon>
        <taxon>Streptosporangiales</taxon>
        <taxon>Thermomonosporaceae</taxon>
        <taxon>Actinomadura</taxon>
    </lineage>
</organism>
<evidence type="ECO:0000256" key="1">
    <source>
        <dbReference type="SAM" id="MobiDB-lite"/>
    </source>
</evidence>
<comment type="caution">
    <text evidence="2">The sequence shown here is derived from an EMBL/GenBank/DDBJ whole genome shotgun (WGS) entry which is preliminary data.</text>
</comment>
<sequence>MIPHGGQDLLIFGNRFQRHARAPLHGGGALLGRRPGYRISGSGDAAGDVTLPDQRDGPERRDLRTSAVRVPSA</sequence>
<dbReference type="RefSeq" id="WP_182846549.1">
    <property type="nucleotide sequence ID" value="NZ_BAAALP010000021.1"/>
</dbReference>
<feature type="compositionally biased region" description="Basic and acidic residues" evidence="1">
    <location>
        <begin position="53"/>
        <end position="64"/>
    </location>
</feature>
<protein>
    <submittedName>
        <fullName evidence="2">Uncharacterized protein</fullName>
    </submittedName>
</protein>
<dbReference type="EMBL" id="JACJIA010000009">
    <property type="protein sequence ID" value="MBA8954480.1"/>
    <property type="molecule type" value="Genomic_DNA"/>
</dbReference>
<gene>
    <name evidence="2" type="ORF">HNR61_006137</name>
</gene>
<keyword evidence="3" id="KW-1185">Reference proteome</keyword>
<accession>A0A7W3LUI5</accession>
<proteinExistence type="predicted"/>
<evidence type="ECO:0000313" key="3">
    <source>
        <dbReference type="Proteomes" id="UP000572680"/>
    </source>
</evidence>
<dbReference type="Proteomes" id="UP000572680">
    <property type="component" value="Unassembled WGS sequence"/>
</dbReference>
<dbReference type="AlphaFoldDB" id="A0A7W3LUI5"/>
<evidence type="ECO:0000313" key="2">
    <source>
        <dbReference type="EMBL" id="MBA8954480.1"/>
    </source>
</evidence>
<reference evidence="2 3" key="1">
    <citation type="submission" date="2020-08" db="EMBL/GenBank/DDBJ databases">
        <title>Genomic Encyclopedia of Type Strains, Phase IV (KMG-IV): sequencing the most valuable type-strain genomes for metagenomic binning, comparative biology and taxonomic classification.</title>
        <authorList>
            <person name="Goeker M."/>
        </authorList>
    </citation>
    <scope>NUCLEOTIDE SEQUENCE [LARGE SCALE GENOMIC DNA]</scope>
    <source>
        <strain evidence="2 3">DSM 44197</strain>
    </source>
</reference>